<feature type="compositionally biased region" description="Low complexity" evidence="1">
    <location>
        <begin position="437"/>
        <end position="457"/>
    </location>
</feature>
<dbReference type="EMBL" id="CAJGYO010000002">
    <property type="protein sequence ID" value="CAD6212272.1"/>
    <property type="molecule type" value="Genomic_DNA"/>
</dbReference>
<gene>
    <name evidence="2" type="ORF">NCGR_LOCUS8080</name>
</gene>
<dbReference type="Proteomes" id="UP000604825">
    <property type="component" value="Unassembled WGS sequence"/>
</dbReference>
<dbReference type="PANTHER" id="PTHR33075:SF9">
    <property type="entry name" value="DUF4283 DOMAIN-CONTAINING PROTEIN"/>
    <property type="match status" value="1"/>
</dbReference>
<protein>
    <submittedName>
        <fullName evidence="2">Uncharacterized protein</fullName>
    </submittedName>
</protein>
<accession>A0A811MT41</accession>
<dbReference type="AlphaFoldDB" id="A0A811MT41"/>
<name>A0A811MT41_9POAL</name>
<sequence>MAIIPQATVLCLDHRILVVHPPVMPLSFPDAMAFRFVDPQPFIPHGAQRVMVPEGLDPTSDGWTVQCEIFQATLIGGLPQDEDFQPGPDDDDVQPGHFSYFGYGQPGHGPPVPPPPPQPFNPFAALEPNQQDQEALGWDMWPNQVAAAENAIWPNQLNAEVNENVAQVDHQLPAFQEEQEPEEVINDPANPEDHIQPVQEEFELSNSGVLAMDDDTDASDEVQIVPLPDFNNLQPLIPDEIPFEDLLGFVNAPLNEQENFEQLHVGLVQMPDIYVDPHFYERFQSAPLPKPSSEAFRLWSPTFSCAKEFLQSDAWDFFSNNQQEDLDDLDYEQVAAPTPATPAKKQKLSKQKQPILSEADLRRSVRLKKVHKGFKSSACKDKNCVVCSSTPPAISPSIIKDLGTSFCDINPDDLTEVKLSKQPKGKATKKTIKRKASGPCSSKGSGPFSSKGSGPTSRKGTAPQ</sequence>
<feature type="region of interest" description="Disordered" evidence="1">
    <location>
        <begin position="418"/>
        <end position="464"/>
    </location>
</feature>
<organism evidence="2 3">
    <name type="scientific">Miscanthus lutarioriparius</name>
    <dbReference type="NCBI Taxonomy" id="422564"/>
    <lineage>
        <taxon>Eukaryota</taxon>
        <taxon>Viridiplantae</taxon>
        <taxon>Streptophyta</taxon>
        <taxon>Embryophyta</taxon>
        <taxon>Tracheophyta</taxon>
        <taxon>Spermatophyta</taxon>
        <taxon>Magnoliopsida</taxon>
        <taxon>Liliopsida</taxon>
        <taxon>Poales</taxon>
        <taxon>Poaceae</taxon>
        <taxon>PACMAD clade</taxon>
        <taxon>Panicoideae</taxon>
        <taxon>Andropogonodae</taxon>
        <taxon>Andropogoneae</taxon>
        <taxon>Saccharinae</taxon>
        <taxon>Miscanthus</taxon>
    </lineage>
</organism>
<proteinExistence type="predicted"/>
<keyword evidence="3" id="KW-1185">Reference proteome</keyword>
<evidence type="ECO:0000313" key="2">
    <source>
        <dbReference type="EMBL" id="CAD6212272.1"/>
    </source>
</evidence>
<evidence type="ECO:0000256" key="1">
    <source>
        <dbReference type="SAM" id="MobiDB-lite"/>
    </source>
</evidence>
<dbReference type="PANTHER" id="PTHR33075">
    <property type="entry name" value="OS02G0499800 PROTEIN"/>
    <property type="match status" value="1"/>
</dbReference>
<dbReference type="OrthoDB" id="696409at2759"/>
<evidence type="ECO:0000313" key="3">
    <source>
        <dbReference type="Proteomes" id="UP000604825"/>
    </source>
</evidence>
<reference evidence="2" key="1">
    <citation type="submission" date="2020-10" db="EMBL/GenBank/DDBJ databases">
        <authorList>
            <person name="Han B."/>
            <person name="Lu T."/>
            <person name="Zhao Q."/>
            <person name="Huang X."/>
            <person name="Zhao Y."/>
        </authorList>
    </citation>
    <scope>NUCLEOTIDE SEQUENCE</scope>
</reference>
<comment type="caution">
    <text evidence="2">The sequence shown here is derived from an EMBL/GenBank/DDBJ whole genome shotgun (WGS) entry which is preliminary data.</text>
</comment>
<feature type="compositionally biased region" description="Basic residues" evidence="1">
    <location>
        <begin position="421"/>
        <end position="436"/>
    </location>
</feature>